<reference evidence="1" key="1">
    <citation type="submission" date="2014-09" db="EMBL/GenBank/DDBJ databases">
        <authorList>
            <person name="Magalhaes I.L.F."/>
            <person name="Oliveira U."/>
            <person name="Santos F.R."/>
            <person name="Vidigal T.H.D.A."/>
            <person name="Brescovit A.D."/>
            <person name="Santos A.J."/>
        </authorList>
    </citation>
    <scope>NUCLEOTIDE SEQUENCE</scope>
    <source>
        <tissue evidence="1">Shoot tissue taken approximately 20 cm above the soil surface</tissue>
    </source>
</reference>
<dbReference type="AlphaFoldDB" id="A0A0A9D866"/>
<name>A0A0A9D866_ARUDO</name>
<protein>
    <submittedName>
        <fullName evidence="1">Uncharacterized protein</fullName>
    </submittedName>
</protein>
<proteinExistence type="predicted"/>
<evidence type="ECO:0000313" key="1">
    <source>
        <dbReference type="EMBL" id="JAD84784.1"/>
    </source>
</evidence>
<reference evidence="1" key="2">
    <citation type="journal article" date="2015" name="Data Brief">
        <title>Shoot transcriptome of the giant reed, Arundo donax.</title>
        <authorList>
            <person name="Barrero R.A."/>
            <person name="Guerrero F.D."/>
            <person name="Moolhuijzen P."/>
            <person name="Goolsby J.A."/>
            <person name="Tidwell J."/>
            <person name="Bellgard S.E."/>
            <person name="Bellgard M.I."/>
        </authorList>
    </citation>
    <scope>NUCLEOTIDE SEQUENCE</scope>
    <source>
        <tissue evidence="1">Shoot tissue taken approximately 20 cm above the soil surface</tissue>
    </source>
</reference>
<accession>A0A0A9D866</accession>
<dbReference type="EMBL" id="GBRH01213111">
    <property type="protein sequence ID" value="JAD84784.1"/>
    <property type="molecule type" value="Transcribed_RNA"/>
</dbReference>
<organism evidence="1">
    <name type="scientific">Arundo donax</name>
    <name type="common">Giant reed</name>
    <name type="synonym">Donax arundinaceus</name>
    <dbReference type="NCBI Taxonomy" id="35708"/>
    <lineage>
        <taxon>Eukaryota</taxon>
        <taxon>Viridiplantae</taxon>
        <taxon>Streptophyta</taxon>
        <taxon>Embryophyta</taxon>
        <taxon>Tracheophyta</taxon>
        <taxon>Spermatophyta</taxon>
        <taxon>Magnoliopsida</taxon>
        <taxon>Liliopsida</taxon>
        <taxon>Poales</taxon>
        <taxon>Poaceae</taxon>
        <taxon>PACMAD clade</taxon>
        <taxon>Arundinoideae</taxon>
        <taxon>Arundineae</taxon>
        <taxon>Arundo</taxon>
    </lineage>
</organism>
<sequence>MASSSPLLFALKGYASTPYSSTSFTASSWNPNPPEDVADKGISVGICSMPKWAHNVALGQCQMARQATACL</sequence>